<organism evidence="11">
    <name type="scientific">Boseongicola sp. SB0664_bin_43</name>
    <dbReference type="NCBI Taxonomy" id="2604844"/>
    <lineage>
        <taxon>Bacteria</taxon>
        <taxon>Pseudomonadati</taxon>
        <taxon>Pseudomonadota</taxon>
        <taxon>Alphaproteobacteria</taxon>
        <taxon>Rhodobacterales</taxon>
        <taxon>Paracoccaceae</taxon>
        <taxon>Boseongicola</taxon>
    </lineage>
</organism>
<dbReference type="NCBIfam" id="TIGR00546">
    <property type="entry name" value="lnt"/>
    <property type="match status" value="1"/>
</dbReference>
<gene>
    <name evidence="11" type="primary">lnt</name>
    <name evidence="11" type="ORF">F4Y60_12775</name>
</gene>
<dbReference type="SUPFAM" id="SSF56317">
    <property type="entry name" value="Carbon-nitrogen hydrolase"/>
    <property type="match status" value="1"/>
</dbReference>
<dbReference type="Pfam" id="PF00795">
    <property type="entry name" value="CN_hydrolase"/>
    <property type="match status" value="1"/>
</dbReference>
<keyword evidence="11" id="KW-0449">Lipoprotein</keyword>
<dbReference type="AlphaFoldDB" id="A0A6B0Y2C1"/>
<evidence type="ECO:0000259" key="10">
    <source>
        <dbReference type="PROSITE" id="PS50263"/>
    </source>
</evidence>
<evidence type="ECO:0000256" key="5">
    <source>
        <dbReference type="ARBA" id="ARBA00022692"/>
    </source>
</evidence>
<keyword evidence="4 11" id="KW-0808">Transferase</keyword>
<comment type="subcellular location">
    <subcellularLocation>
        <location evidence="1">Cell membrane</location>
        <topology evidence="1">Multi-pass membrane protein</topology>
    </subcellularLocation>
</comment>
<keyword evidence="5 9" id="KW-0812">Transmembrane</keyword>
<keyword evidence="6 9" id="KW-1133">Transmembrane helix</keyword>
<proteinExistence type="inferred from homology"/>
<dbReference type="GO" id="GO:0005886">
    <property type="term" value="C:plasma membrane"/>
    <property type="evidence" value="ECO:0007669"/>
    <property type="project" value="UniProtKB-SubCell"/>
</dbReference>
<evidence type="ECO:0000256" key="9">
    <source>
        <dbReference type="SAM" id="Phobius"/>
    </source>
</evidence>
<dbReference type="PANTHER" id="PTHR38686">
    <property type="entry name" value="APOLIPOPROTEIN N-ACYLTRANSFERASE"/>
    <property type="match status" value="1"/>
</dbReference>
<feature type="transmembrane region" description="Helical" evidence="9">
    <location>
        <begin position="173"/>
        <end position="197"/>
    </location>
</feature>
<dbReference type="InterPro" id="IPR036526">
    <property type="entry name" value="C-N_Hydrolase_sf"/>
</dbReference>
<accession>A0A6B0Y2C1</accession>
<dbReference type="PANTHER" id="PTHR38686:SF1">
    <property type="entry name" value="APOLIPOPROTEIN N-ACYLTRANSFERASE"/>
    <property type="match status" value="1"/>
</dbReference>
<comment type="similarity">
    <text evidence="2">Belongs to the CN hydrolase family. Apolipoprotein N-acyltransferase subfamily.</text>
</comment>
<dbReference type="GO" id="GO:0042158">
    <property type="term" value="P:lipoprotein biosynthetic process"/>
    <property type="evidence" value="ECO:0007669"/>
    <property type="project" value="InterPro"/>
</dbReference>
<protein>
    <submittedName>
        <fullName evidence="11">Apolipoprotein N-acyltransferase</fullName>
    </submittedName>
</protein>
<feature type="transmembrane region" description="Helical" evidence="9">
    <location>
        <begin position="106"/>
        <end position="126"/>
    </location>
</feature>
<dbReference type="EMBL" id="VXRY01000525">
    <property type="protein sequence ID" value="MXY34931.1"/>
    <property type="molecule type" value="Genomic_DNA"/>
</dbReference>
<feature type="transmembrane region" description="Helical" evidence="9">
    <location>
        <begin position="75"/>
        <end position="94"/>
    </location>
</feature>
<feature type="transmembrane region" description="Helical" evidence="9">
    <location>
        <begin position="138"/>
        <end position="161"/>
    </location>
</feature>
<evidence type="ECO:0000313" key="11">
    <source>
        <dbReference type="EMBL" id="MXY34931.1"/>
    </source>
</evidence>
<dbReference type="InterPro" id="IPR004563">
    <property type="entry name" value="Apolipo_AcylTrfase"/>
</dbReference>
<comment type="caution">
    <text evidence="11">The sequence shown here is derived from an EMBL/GenBank/DDBJ whole genome shotgun (WGS) entry which is preliminary data.</text>
</comment>
<feature type="transmembrane region" description="Helical" evidence="9">
    <location>
        <begin position="50"/>
        <end position="68"/>
    </location>
</feature>
<name>A0A6B0Y2C1_9RHOB</name>
<dbReference type="PROSITE" id="PS50263">
    <property type="entry name" value="CN_HYDROLASE"/>
    <property type="match status" value="1"/>
</dbReference>
<feature type="non-terminal residue" evidence="11">
    <location>
        <position position="388"/>
    </location>
</feature>
<dbReference type="Pfam" id="PF20154">
    <property type="entry name" value="LNT_N"/>
    <property type="match status" value="1"/>
</dbReference>
<evidence type="ECO:0000256" key="2">
    <source>
        <dbReference type="ARBA" id="ARBA00010065"/>
    </source>
</evidence>
<feature type="domain" description="CN hydrolase" evidence="10">
    <location>
        <begin position="236"/>
        <end position="388"/>
    </location>
</feature>
<sequence>MQSRFRAGSGITAMRARTSGPFPGAGFRWRFSLAPFAGAVAAAGHAPFDLWPLALLALTGLAWIVASAEGGRSKAVAAWLGGVGYFAVSLFWITEPFFVDSDRHGWMAPFAIVLVATGFALFWALAGWLSGRTGGGAIGWALSLSLVEVLRGKLLSGFPWVLPGYIWTETPAIMGASVVGPYGLTALTLVLSALPVATSRKAVATMLALLGVAPLDAAGRAAQAPSDSHVGTIRVVQPNAPQHEKWDPEKANVFLRRQLQSTAAPGNDVALVIWPESALPYRLDQAGPILERMAKASDGAPVVFGVDRVDGRRRFNSMVQIGADGSVTDIYDKVHLVPFGEYMPFGGLAERVGIRGFAARDGHGYSAGSDVALIETPLGRALPMICYE</sequence>
<evidence type="ECO:0000256" key="7">
    <source>
        <dbReference type="ARBA" id="ARBA00023136"/>
    </source>
</evidence>
<dbReference type="InterPro" id="IPR003010">
    <property type="entry name" value="C-N_Hydrolase"/>
</dbReference>
<evidence type="ECO:0000256" key="3">
    <source>
        <dbReference type="ARBA" id="ARBA00022475"/>
    </source>
</evidence>
<reference evidence="11" key="1">
    <citation type="submission" date="2019-09" db="EMBL/GenBank/DDBJ databases">
        <title>Characterisation of the sponge microbiome using genome-centric metagenomics.</title>
        <authorList>
            <person name="Engelberts J.P."/>
            <person name="Robbins S.J."/>
            <person name="De Goeij J.M."/>
            <person name="Aranda M."/>
            <person name="Bell S.C."/>
            <person name="Webster N.S."/>
        </authorList>
    </citation>
    <scope>NUCLEOTIDE SEQUENCE</scope>
    <source>
        <strain evidence="11">SB0664_bin_43</strain>
    </source>
</reference>
<keyword evidence="3" id="KW-1003">Cell membrane</keyword>
<dbReference type="InterPro" id="IPR045378">
    <property type="entry name" value="LNT_N"/>
</dbReference>
<dbReference type="Gene3D" id="3.60.110.10">
    <property type="entry name" value="Carbon-nitrogen hydrolase"/>
    <property type="match status" value="1"/>
</dbReference>
<dbReference type="GO" id="GO:0016410">
    <property type="term" value="F:N-acyltransferase activity"/>
    <property type="evidence" value="ECO:0007669"/>
    <property type="project" value="InterPro"/>
</dbReference>
<evidence type="ECO:0000256" key="6">
    <source>
        <dbReference type="ARBA" id="ARBA00022989"/>
    </source>
</evidence>
<keyword evidence="8 11" id="KW-0012">Acyltransferase</keyword>
<evidence type="ECO:0000256" key="4">
    <source>
        <dbReference type="ARBA" id="ARBA00022679"/>
    </source>
</evidence>
<keyword evidence="7 9" id="KW-0472">Membrane</keyword>
<evidence type="ECO:0000256" key="1">
    <source>
        <dbReference type="ARBA" id="ARBA00004651"/>
    </source>
</evidence>
<evidence type="ECO:0000256" key="8">
    <source>
        <dbReference type="ARBA" id="ARBA00023315"/>
    </source>
</evidence>